<comment type="caution">
    <text evidence="1">The sequence shown here is derived from an EMBL/GenBank/DDBJ whole genome shotgun (WGS) entry which is preliminary data.</text>
</comment>
<gene>
    <name evidence="1" type="ORF">I4F81_003267</name>
</gene>
<name>A0ACC3BSL2_PYRYE</name>
<protein>
    <submittedName>
        <fullName evidence="1">Uncharacterized protein</fullName>
    </submittedName>
</protein>
<dbReference type="EMBL" id="CM020618">
    <property type="protein sequence ID" value="KAK1860679.1"/>
    <property type="molecule type" value="Genomic_DNA"/>
</dbReference>
<organism evidence="1 2">
    <name type="scientific">Pyropia yezoensis</name>
    <name type="common">Susabi-nori</name>
    <name type="synonym">Porphyra yezoensis</name>
    <dbReference type="NCBI Taxonomy" id="2788"/>
    <lineage>
        <taxon>Eukaryota</taxon>
        <taxon>Rhodophyta</taxon>
        <taxon>Bangiophyceae</taxon>
        <taxon>Bangiales</taxon>
        <taxon>Bangiaceae</taxon>
        <taxon>Pyropia</taxon>
    </lineage>
</organism>
<evidence type="ECO:0000313" key="1">
    <source>
        <dbReference type="EMBL" id="KAK1860679.1"/>
    </source>
</evidence>
<evidence type="ECO:0000313" key="2">
    <source>
        <dbReference type="Proteomes" id="UP000798662"/>
    </source>
</evidence>
<keyword evidence="2" id="KW-1185">Reference proteome</keyword>
<accession>A0ACC3BSL2</accession>
<proteinExistence type="predicted"/>
<dbReference type="Proteomes" id="UP000798662">
    <property type="component" value="Chromosome 1"/>
</dbReference>
<reference evidence="1" key="1">
    <citation type="submission" date="2019-11" db="EMBL/GenBank/DDBJ databases">
        <title>Nori genome reveals adaptations in red seaweeds to the harsh intertidal environment.</title>
        <authorList>
            <person name="Wang D."/>
            <person name="Mao Y."/>
        </authorList>
    </citation>
    <scope>NUCLEOTIDE SEQUENCE</scope>
    <source>
        <tissue evidence="1">Gametophyte</tissue>
    </source>
</reference>
<sequence length="253" mass="27894">MIRAAAAAAPNYTRTDRSERKKKNDPNGTAPPPPPAAHHWPLLRRHVRVEPRSPEPPTDTLGMLTHPDPDAGLAIIVSSLHDGLGLAAVQVRDNRLEHRCDIRLGQHVVIEQVHAVAAGRVKGGLGRRRRRVRAGRRRRKDLVESGGGLRRLGRRQLLRHNQGGEGGAGRRRSHRRRPRQSGGRNGGAAEGRDRHSGGGDTRDGCKWRKRGCHGEPVGQRLRGRRAGKAQWREARVEAAKEGGRARVGRRGLL</sequence>